<dbReference type="EMBL" id="CAKMRJ010005745">
    <property type="protein sequence ID" value="CAH1454003.1"/>
    <property type="molecule type" value="Genomic_DNA"/>
</dbReference>
<evidence type="ECO:0000313" key="1">
    <source>
        <dbReference type="EMBL" id="CAH1454003.1"/>
    </source>
</evidence>
<sequence length="192" mass="21795">MSTTNIVVDQFKTTEYEVFVPNVKFQSNNVCFNSSIEDYPEELKICFSKDSNVVNKKSTSKPKVVDKDIYTKTVFEKSLKSGSKKVAKYFSEKIVQGGYDKEVPTISTKVVKELFVPDIDVQKYKKLKTKSMSFGVVIKEIANEEAQQNKKLKATGVLKCFKKFRAQTVEEPYAKASSIPNTFEADNDSKYT</sequence>
<protein>
    <submittedName>
        <fullName evidence="1">Uncharacterized protein</fullName>
    </submittedName>
</protein>
<organism evidence="1 2">
    <name type="scientific">Lactuca virosa</name>
    <dbReference type="NCBI Taxonomy" id="75947"/>
    <lineage>
        <taxon>Eukaryota</taxon>
        <taxon>Viridiplantae</taxon>
        <taxon>Streptophyta</taxon>
        <taxon>Embryophyta</taxon>
        <taxon>Tracheophyta</taxon>
        <taxon>Spermatophyta</taxon>
        <taxon>Magnoliopsida</taxon>
        <taxon>eudicotyledons</taxon>
        <taxon>Gunneridae</taxon>
        <taxon>Pentapetalae</taxon>
        <taxon>asterids</taxon>
        <taxon>campanulids</taxon>
        <taxon>Asterales</taxon>
        <taxon>Asteraceae</taxon>
        <taxon>Cichorioideae</taxon>
        <taxon>Cichorieae</taxon>
        <taxon>Lactucinae</taxon>
        <taxon>Lactuca</taxon>
    </lineage>
</organism>
<keyword evidence="2" id="KW-1185">Reference proteome</keyword>
<gene>
    <name evidence="1" type="ORF">LVIROSA_LOCUS39203</name>
</gene>
<accession>A0AAU9PVR4</accession>
<evidence type="ECO:0000313" key="2">
    <source>
        <dbReference type="Proteomes" id="UP001157418"/>
    </source>
</evidence>
<reference evidence="1 2" key="1">
    <citation type="submission" date="2022-01" db="EMBL/GenBank/DDBJ databases">
        <authorList>
            <person name="Xiong W."/>
            <person name="Schranz E."/>
        </authorList>
    </citation>
    <scope>NUCLEOTIDE SEQUENCE [LARGE SCALE GENOMIC DNA]</scope>
</reference>
<proteinExistence type="predicted"/>
<dbReference type="Proteomes" id="UP001157418">
    <property type="component" value="Unassembled WGS sequence"/>
</dbReference>
<comment type="caution">
    <text evidence="1">The sequence shown here is derived from an EMBL/GenBank/DDBJ whole genome shotgun (WGS) entry which is preliminary data.</text>
</comment>
<name>A0AAU9PVR4_9ASTR</name>
<dbReference type="AlphaFoldDB" id="A0AAU9PVR4"/>